<evidence type="ECO:0000256" key="9">
    <source>
        <dbReference type="ARBA" id="ARBA00023163"/>
    </source>
</evidence>
<evidence type="ECO:0000256" key="10">
    <source>
        <dbReference type="ARBA" id="ARBA00023242"/>
    </source>
</evidence>
<evidence type="ECO:0000256" key="5">
    <source>
        <dbReference type="ARBA" id="ARBA00022771"/>
    </source>
</evidence>
<dbReference type="InterPro" id="IPR036236">
    <property type="entry name" value="Znf_C2H2_sf"/>
</dbReference>
<dbReference type="Gene3D" id="3.30.160.60">
    <property type="entry name" value="Classic Zinc Finger"/>
    <property type="match status" value="7"/>
</dbReference>
<dbReference type="Proteomes" id="UP001152759">
    <property type="component" value="Chromosome 9"/>
</dbReference>
<reference evidence="14" key="1">
    <citation type="submission" date="2021-12" db="EMBL/GenBank/DDBJ databases">
        <authorList>
            <person name="King R."/>
        </authorList>
    </citation>
    <scope>NUCLEOTIDE SEQUENCE</scope>
</reference>
<evidence type="ECO:0000313" key="15">
    <source>
        <dbReference type="Proteomes" id="UP001152759"/>
    </source>
</evidence>
<dbReference type="GO" id="GO:0000978">
    <property type="term" value="F:RNA polymerase II cis-regulatory region sequence-specific DNA binding"/>
    <property type="evidence" value="ECO:0007669"/>
    <property type="project" value="TreeGrafter"/>
</dbReference>
<dbReference type="EMBL" id="OU963870">
    <property type="protein sequence ID" value="CAH0395470.1"/>
    <property type="molecule type" value="Genomic_DNA"/>
</dbReference>
<keyword evidence="8" id="KW-0238">DNA-binding</keyword>
<feature type="domain" description="C2H2-type" evidence="13">
    <location>
        <begin position="334"/>
        <end position="361"/>
    </location>
</feature>
<evidence type="ECO:0000256" key="3">
    <source>
        <dbReference type="ARBA" id="ARBA00022723"/>
    </source>
</evidence>
<keyword evidence="4" id="KW-0677">Repeat</keyword>
<protein>
    <recommendedName>
        <fullName evidence="13">C2H2-type domain-containing protein</fullName>
    </recommendedName>
</protein>
<dbReference type="SUPFAM" id="SSF57667">
    <property type="entry name" value="beta-beta-alpha zinc fingers"/>
    <property type="match status" value="4"/>
</dbReference>
<dbReference type="GO" id="GO:0005634">
    <property type="term" value="C:nucleus"/>
    <property type="evidence" value="ECO:0007669"/>
    <property type="project" value="UniProtKB-SubCell"/>
</dbReference>
<dbReference type="Pfam" id="PF00096">
    <property type="entry name" value="zf-C2H2"/>
    <property type="match status" value="7"/>
</dbReference>
<dbReference type="PANTHER" id="PTHR24404">
    <property type="entry name" value="ZINC FINGER PROTEIN"/>
    <property type="match status" value="1"/>
</dbReference>
<evidence type="ECO:0000256" key="4">
    <source>
        <dbReference type="ARBA" id="ARBA00022737"/>
    </source>
</evidence>
<feature type="domain" description="C2H2-type" evidence="13">
    <location>
        <begin position="419"/>
        <end position="447"/>
    </location>
</feature>
<dbReference type="GO" id="GO:0008270">
    <property type="term" value="F:zinc ion binding"/>
    <property type="evidence" value="ECO:0007669"/>
    <property type="project" value="UniProtKB-KW"/>
</dbReference>
<accession>A0A9P0F9H0</accession>
<evidence type="ECO:0000259" key="13">
    <source>
        <dbReference type="PROSITE" id="PS50157"/>
    </source>
</evidence>
<evidence type="ECO:0000256" key="6">
    <source>
        <dbReference type="ARBA" id="ARBA00022833"/>
    </source>
</evidence>
<feature type="domain" description="C2H2-type" evidence="13">
    <location>
        <begin position="362"/>
        <end position="389"/>
    </location>
</feature>
<evidence type="ECO:0000256" key="2">
    <source>
        <dbReference type="ARBA" id="ARBA00006991"/>
    </source>
</evidence>
<dbReference type="FunFam" id="3.30.160.60:FF:000882">
    <property type="entry name" value="Predicted gene, 21060"/>
    <property type="match status" value="1"/>
</dbReference>
<gene>
    <name evidence="14" type="ORF">BEMITA_LOCUS13651</name>
</gene>
<proteinExistence type="inferred from homology"/>
<dbReference type="FunFam" id="3.30.160.60:FF:000875">
    <property type="entry name" value="zinc finger protein 236 isoform X7"/>
    <property type="match status" value="1"/>
</dbReference>
<feature type="domain" description="C2H2-type" evidence="13">
    <location>
        <begin position="306"/>
        <end position="333"/>
    </location>
</feature>
<feature type="domain" description="C2H2-type" evidence="13">
    <location>
        <begin position="278"/>
        <end position="305"/>
    </location>
</feature>
<sequence>MDHSQAKYTSTNRQAKTPEIAPSGTSREEPQNDITEVGYTQLLKHVVEESIETANDCSFENITPERVKNEAGTSANEGNPSIEQFRVRGSSSFDSLIGLSTSIKLEVGREDAILTHPLHSTIEIKNEDFLITVSAGKFARDERDPDKGDDNFASHHYIPMTSPIKKEMSDDPPLGQLQTLGEETGCLSNIPMTSPVKEEMTDDPPLGQLQALGEETAFLPNTCNGNKTDSPDNLGLVTIREKAKPNNKKFSCSSCSSSFSRKDTLTEHLRTHTGEKPFRCNHCSVSFAQKSTLMEHKRKHTGEKPYTCSHCSVSFAHKSSLTYHVRTHSYEEPFNCSHCSTPFAQKRHLRQHMLLHTGEKSFICSHCSASFARKNYLKVHLQTHADGKRFKCSLCPSSFSQKTTFNNHMRKHTGGEKPFGCSHCSSSYTTKSNLSKHMLRRHTDNEPLSCRLCELLQLRDHSVNCNLLGKHRVSCKFE</sequence>
<keyword evidence="7" id="KW-0805">Transcription regulation</keyword>
<dbReference type="InterPro" id="IPR050589">
    <property type="entry name" value="Ikaros_C2H2-ZF"/>
</dbReference>
<feature type="region of interest" description="Disordered" evidence="12">
    <location>
        <begin position="62"/>
        <end position="82"/>
    </location>
</feature>
<dbReference type="GO" id="GO:0003700">
    <property type="term" value="F:DNA-binding transcription factor activity"/>
    <property type="evidence" value="ECO:0007669"/>
    <property type="project" value="TreeGrafter"/>
</dbReference>
<evidence type="ECO:0000256" key="1">
    <source>
        <dbReference type="ARBA" id="ARBA00004123"/>
    </source>
</evidence>
<name>A0A9P0F9H0_BEMTA</name>
<dbReference type="FunFam" id="3.30.160.60:FF:001156">
    <property type="entry name" value="Zinc finger protein 407"/>
    <property type="match status" value="1"/>
</dbReference>
<evidence type="ECO:0000256" key="7">
    <source>
        <dbReference type="ARBA" id="ARBA00023015"/>
    </source>
</evidence>
<feature type="domain" description="C2H2-type" evidence="13">
    <location>
        <begin position="250"/>
        <end position="277"/>
    </location>
</feature>
<dbReference type="InterPro" id="IPR013087">
    <property type="entry name" value="Znf_C2H2_type"/>
</dbReference>
<keyword evidence="15" id="KW-1185">Reference proteome</keyword>
<organism evidence="14 15">
    <name type="scientific">Bemisia tabaci</name>
    <name type="common">Sweetpotato whitefly</name>
    <name type="synonym">Aleurodes tabaci</name>
    <dbReference type="NCBI Taxonomy" id="7038"/>
    <lineage>
        <taxon>Eukaryota</taxon>
        <taxon>Metazoa</taxon>
        <taxon>Ecdysozoa</taxon>
        <taxon>Arthropoda</taxon>
        <taxon>Hexapoda</taxon>
        <taxon>Insecta</taxon>
        <taxon>Pterygota</taxon>
        <taxon>Neoptera</taxon>
        <taxon>Paraneoptera</taxon>
        <taxon>Hemiptera</taxon>
        <taxon>Sternorrhyncha</taxon>
        <taxon>Aleyrodoidea</taxon>
        <taxon>Aleyrodidae</taxon>
        <taxon>Aleyrodinae</taxon>
        <taxon>Bemisia</taxon>
    </lineage>
</organism>
<dbReference type="PROSITE" id="PS00028">
    <property type="entry name" value="ZINC_FINGER_C2H2_1"/>
    <property type="match status" value="7"/>
</dbReference>
<comment type="similarity">
    <text evidence="2">Belongs to the krueppel C2H2-type zinc-finger protein family.</text>
</comment>
<dbReference type="AlphaFoldDB" id="A0A9P0F9H0"/>
<dbReference type="PROSITE" id="PS50157">
    <property type="entry name" value="ZINC_FINGER_C2H2_2"/>
    <property type="match status" value="7"/>
</dbReference>
<dbReference type="GO" id="GO:0006357">
    <property type="term" value="P:regulation of transcription by RNA polymerase II"/>
    <property type="evidence" value="ECO:0007669"/>
    <property type="project" value="TreeGrafter"/>
</dbReference>
<keyword evidence="10" id="KW-0539">Nucleus</keyword>
<keyword evidence="5 11" id="KW-0863">Zinc-finger</keyword>
<evidence type="ECO:0000256" key="12">
    <source>
        <dbReference type="SAM" id="MobiDB-lite"/>
    </source>
</evidence>
<dbReference type="FunFam" id="3.30.160.60:FF:002169">
    <property type="entry name" value="Zgc:174573"/>
    <property type="match status" value="1"/>
</dbReference>
<evidence type="ECO:0000256" key="11">
    <source>
        <dbReference type="PROSITE-ProRule" id="PRU00042"/>
    </source>
</evidence>
<feature type="region of interest" description="Disordered" evidence="12">
    <location>
        <begin position="1"/>
        <end position="35"/>
    </location>
</feature>
<evidence type="ECO:0000256" key="8">
    <source>
        <dbReference type="ARBA" id="ARBA00023125"/>
    </source>
</evidence>
<dbReference type="FunFam" id="3.30.160.60:FF:000145">
    <property type="entry name" value="Zinc finger protein 574"/>
    <property type="match status" value="2"/>
</dbReference>
<dbReference type="SMART" id="SM00355">
    <property type="entry name" value="ZnF_C2H2"/>
    <property type="match status" value="7"/>
</dbReference>
<keyword evidence="3" id="KW-0479">Metal-binding</keyword>
<keyword evidence="6" id="KW-0862">Zinc</keyword>
<dbReference type="FunFam" id="3.30.160.60:FF:000110">
    <property type="entry name" value="Zinc finger protein-like"/>
    <property type="match status" value="1"/>
</dbReference>
<feature type="compositionally biased region" description="Polar residues" evidence="12">
    <location>
        <begin position="71"/>
        <end position="82"/>
    </location>
</feature>
<evidence type="ECO:0000313" key="14">
    <source>
        <dbReference type="EMBL" id="CAH0395470.1"/>
    </source>
</evidence>
<keyword evidence="9" id="KW-0804">Transcription</keyword>
<feature type="domain" description="C2H2-type" evidence="13">
    <location>
        <begin position="390"/>
        <end position="417"/>
    </location>
</feature>
<comment type="subcellular location">
    <subcellularLocation>
        <location evidence="1">Nucleus</location>
    </subcellularLocation>
</comment>
<dbReference type="PANTHER" id="PTHR24404:SF114">
    <property type="entry name" value="KLUMPFUSS, ISOFORM B-RELATED"/>
    <property type="match status" value="1"/>
</dbReference>
<feature type="compositionally biased region" description="Polar residues" evidence="12">
    <location>
        <begin position="1"/>
        <end position="15"/>
    </location>
</feature>